<feature type="domain" description="Protein SirB1 N-terminal" evidence="2">
    <location>
        <begin position="42"/>
        <end position="185"/>
    </location>
</feature>
<evidence type="ECO:0000313" key="4">
    <source>
        <dbReference type="Proteomes" id="UP000243633"/>
    </source>
</evidence>
<dbReference type="RefSeq" id="WP_075472451.1">
    <property type="nucleotide sequence ID" value="NZ_CP135003.1"/>
</dbReference>
<dbReference type="Pfam" id="PF13369">
    <property type="entry name" value="Transglut_core2"/>
    <property type="match status" value="1"/>
</dbReference>
<dbReference type="PATRIC" id="fig|98804.3.peg.115"/>
<proteinExistence type="inferred from homology"/>
<reference evidence="4" key="1">
    <citation type="submission" date="2015-10" db="EMBL/GenBank/DDBJ databases">
        <authorList>
            <person name="Manzano-Marin A."/>
            <person name="Manzano-Marin A."/>
        </authorList>
    </citation>
    <scope>NUCLEOTIDE SEQUENCE [LARGE SCALE GENOMIC DNA]</scope>
    <source>
        <strain evidence="4">BTs</strain>
    </source>
</reference>
<gene>
    <name evidence="3" type="primary">sirB1</name>
    <name evidence="3" type="ORF">BTSPAZIEG_0123</name>
</gene>
<evidence type="ECO:0000259" key="2">
    <source>
        <dbReference type="Pfam" id="PF13369"/>
    </source>
</evidence>
<dbReference type="EMBL" id="LN890285">
    <property type="protein sequence ID" value="CUR53103.1"/>
    <property type="molecule type" value="Genomic_DNA"/>
</dbReference>
<accession>A0A170PBM8</accession>
<dbReference type="InterPro" id="IPR032698">
    <property type="entry name" value="SirB1_N"/>
</dbReference>
<name>A0A170PBM8_BUCTT</name>
<evidence type="ECO:0000313" key="3">
    <source>
        <dbReference type="EMBL" id="CUR53103.1"/>
    </source>
</evidence>
<evidence type="ECO:0000256" key="1">
    <source>
        <dbReference type="ARBA" id="ARBA00007100"/>
    </source>
</evidence>
<dbReference type="OrthoDB" id="232498at2"/>
<keyword evidence="4" id="KW-1185">Reference proteome</keyword>
<dbReference type="STRING" id="98804.BTSPAZIEG_0123"/>
<dbReference type="Pfam" id="PF13371">
    <property type="entry name" value="TPR_9"/>
    <property type="match status" value="1"/>
</dbReference>
<sequence>MIDLTKIDFLNTSIFDIMIEIMSEIKKNFLKNFIKKEIIKNIYSLEKVLCHEDTEIKKIQKILKYFYTIWNFKEIDKKHKVSEIIWLDAVFKFKYGTSFTLGIILLHFFSYFKLPVFPVLFPTQLILKFINIENEIFFLNPVNGEFINTHILELWLKGNISPTCKLCLKDLKISKSTQVIQKILNILKIALIDERKIELSLKVSEILLKLYPKDPYEIRDRGLIFSQLDCYHVAVKDLLYFVENCPEDPISEIIKAQIRTIERKLIIFH</sequence>
<comment type="similarity">
    <text evidence="1">Belongs to the UPF0162 family.</text>
</comment>
<organism evidence="3 4">
    <name type="scientific">Buchnera aphidicola subsp. Tuberolachnus salignus</name>
    <dbReference type="NCBI Taxonomy" id="98804"/>
    <lineage>
        <taxon>Bacteria</taxon>
        <taxon>Pseudomonadati</taxon>
        <taxon>Pseudomonadota</taxon>
        <taxon>Gammaproteobacteria</taxon>
        <taxon>Enterobacterales</taxon>
        <taxon>Erwiniaceae</taxon>
        <taxon>Buchnera</taxon>
    </lineage>
</organism>
<dbReference type="AlphaFoldDB" id="A0A170PBM8"/>
<protein>
    <submittedName>
        <fullName evidence="3">Protein sirB1</fullName>
    </submittedName>
</protein>
<dbReference type="Proteomes" id="UP000243633">
    <property type="component" value="Chromosome 1"/>
</dbReference>